<feature type="region of interest" description="Disordered" evidence="1">
    <location>
        <begin position="208"/>
        <end position="232"/>
    </location>
</feature>
<proteinExistence type="predicted"/>
<feature type="region of interest" description="Disordered" evidence="1">
    <location>
        <begin position="274"/>
        <end position="340"/>
    </location>
</feature>
<accession>A0A9P7G1S3</accession>
<dbReference type="CDD" id="cd00064">
    <property type="entry name" value="FU"/>
    <property type="match status" value="1"/>
</dbReference>
<keyword evidence="2" id="KW-1133">Transmembrane helix</keyword>
<reference evidence="3" key="2">
    <citation type="submission" date="2021-10" db="EMBL/GenBank/DDBJ databases">
        <title>Phylogenomics reveals ancestral predisposition of the termite-cultivated fungus Termitomyces towards a domesticated lifestyle.</title>
        <authorList>
            <person name="Auxier B."/>
            <person name="Grum-Grzhimaylo A."/>
            <person name="Cardenas M.E."/>
            <person name="Lodge J.D."/>
            <person name="Laessoe T."/>
            <person name="Pedersen O."/>
            <person name="Smith M.E."/>
            <person name="Kuyper T.W."/>
            <person name="Franco-Molano E.A."/>
            <person name="Baroni T.J."/>
            <person name="Aanen D.K."/>
        </authorList>
    </citation>
    <scope>NUCLEOTIDE SEQUENCE</scope>
    <source>
        <strain evidence="3">AP01</strain>
        <tissue evidence="3">Mycelium</tissue>
    </source>
</reference>
<sequence length="340" mass="37889">MHCSGPGPSNCLACSSSSQVLRAGSCVSANCQGTSTVIPGLGVCLSDLIQVPSATTGAPALPTVTGLVEPTSTSRRALEWWQILLMTLGCAFIFLMFIMCWRRRARKQRAKQTALFVSVKRLDRNMTWRGRLVRFGERFFGHKPRQPILLPTTHAHTHPGDGGEMKLRKMREAEDARYDNEYDLDQFIDAYDYPDDDSRHYNKGAEALPALDDPSHRSFKTRRKPPPSFISRKLSSGHSLFYEVTGKPRQMPEPRQPVRKDLLAARYSSSTLSSFSIRSRGEHDRVHAPAPPVPTEAEAYKLSVRPAISTPSPPAPQNPGSYWLQPTNTGGSTRNPFRQL</sequence>
<evidence type="ECO:0000313" key="4">
    <source>
        <dbReference type="Proteomes" id="UP000775547"/>
    </source>
</evidence>
<dbReference type="InterPro" id="IPR006212">
    <property type="entry name" value="Furin_repeat"/>
</dbReference>
<dbReference type="EMBL" id="JABCKV010000195">
    <property type="protein sequence ID" value="KAG5642324.1"/>
    <property type="molecule type" value="Genomic_DNA"/>
</dbReference>
<dbReference type="OrthoDB" id="18487at2759"/>
<evidence type="ECO:0000256" key="2">
    <source>
        <dbReference type="SAM" id="Phobius"/>
    </source>
</evidence>
<dbReference type="AlphaFoldDB" id="A0A9P7G1S3"/>
<gene>
    <name evidence="3" type="ORF">DXG03_002999</name>
</gene>
<evidence type="ECO:0000313" key="3">
    <source>
        <dbReference type="EMBL" id="KAG5642324.1"/>
    </source>
</evidence>
<protein>
    <submittedName>
        <fullName evidence="3">Uncharacterized protein</fullName>
    </submittedName>
</protein>
<evidence type="ECO:0000256" key="1">
    <source>
        <dbReference type="SAM" id="MobiDB-lite"/>
    </source>
</evidence>
<feature type="compositionally biased region" description="Polar residues" evidence="1">
    <location>
        <begin position="318"/>
        <end position="340"/>
    </location>
</feature>
<feature type="transmembrane region" description="Helical" evidence="2">
    <location>
        <begin position="80"/>
        <end position="101"/>
    </location>
</feature>
<name>A0A9P7G1S3_9AGAR</name>
<keyword evidence="4" id="KW-1185">Reference proteome</keyword>
<dbReference type="Proteomes" id="UP000775547">
    <property type="component" value="Unassembled WGS sequence"/>
</dbReference>
<keyword evidence="2" id="KW-0472">Membrane</keyword>
<keyword evidence="2" id="KW-0812">Transmembrane</keyword>
<reference evidence="3" key="1">
    <citation type="submission" date="2020-07" db="EMBL/GenBank/DDBJ databases">
        <authorList>
            <person name="Nieuwenhuis M."/>
            <person name="Van De Peppel L.J.J."/>
        </authorList>
    </citation>
    <scope>NUCLEOTIDE SEQUENCE</scope>
    <source>
        <strain evidence="3">AP01</strain>
        <tissue evidence="3">Mycelium</tissue>
    </source>
</reference>
<comment type="caution">
    <text evidence="3">The sequence shown here is derived from an EMBL/GenBank/DDBJ whole genome shotgun (WGS) entry which is preliminary data.</text>
</comment>
<organism evidence="3 4">
    <name type="scientific">Asterophora parasitica</name>
    <dbReference type="NCBI Taxonomy" id="117018"/>
    <lineage>
        <taxon>Eukaryota</taxon>
        <taxon>Fungi</taxon>
        <taxon>Dikarya</taxon>
        <taxon>Basidiomycota</taxon>
        <taxon>Agaricomycotina</taxon>
        <taxon>Agaricomycetes</taxon>
        <taxon>Agaricomycetidae</taxon>
        <taxon>Agaricales</taxon>
        <taxon>Tricholomatineae</taxon>
        <taxon>Lyophyllaceae</taxon>
        <taxon>Asterophora</taxon>
    </lineage>
</organism>